<proteinExistence type="predicted"/>
<dbReference type="InterPro" id="IPR037695">
    <property type="entry name" value="IQUB"/>
</dbReference>
<dbReference type="PANTHER" id="PTHR21074">
    <property type="entry name" value="IQ AND UBIQUITIN-LIKE DOMAIN-CONTAINING PROTEIN"/>
    <property type="match status" value="1"/>
</dbReference>
<name>A0A2K6FA58_PROCO</name>
<dbReference type="GO" id="GO:0036126">
    <property type="term" value="C:sperm flagellum"/>
    <property type="evidence" value="ECO:0007669"/>
    <property type="project" value="Ensembl"/>
</dbReference>
<dbReference type="GO" id="GO:0007618">
    <property type="term" value="P:mating"/>
    <property type="evidence" value="ECO:0007669"/>
    <property type="project" value="Ensembl"/>
</dbReference>
<sequence>SDQGDEFDVENIAEPTEESDDDLNTVNIPVPSEKPEESDQIKEHEYELERFSKDQKIPGEEQSDQSSSSLEPVDEEQSMEKDVPSTQSSPSPRHSEEQDVMQNPSDSLSFLDKIKAIKESLQKSMKDSLATVKVVLIPVGQEIVMPFKVDSIVKYLKDHFSFLLSVPSYALQMTYSGITLKNNETLLQHGVKPQETVQVEIFSIYPDTYPVKRIQRLNDVSQIITVTIQTGIDQYQEVPVEIVKSDFHKPFLGGFRHKITGIEYHNAGTQTVPKKSPERTSVFCRDTQTVFQRKKLQQTANTTSTQMTKIGVYVSNITDKLVKPGVYFSAAEYHAQRLKAVIVLQTYYRQWHARTLVENLRRQKMLRLEWEAQEELRKIREKEEWMRLDYYRRHNPKTNEDFELLYNALELWRQEEVTRINQSFTGAERKAALCEILEKETQIIASIGRHRYIAYTESQDAAVQAFLDKEHECKLTQDILELIDREVDLMMRGVKHHNLEGLRKRIATLFLHYIKTPLFNPEVARYLKVPQDPLKFYKKIYFCHGCQLYLPSTEFAVSSTSHRVYRCRRCTSLENEAKQRESFLKYKCLLQRLYYSEADYEDDSKIAFLMQLQDIQYLTENIWASQSVLSAWDNLNDLVMVRWDKSLEWSPWNCILLTKDEGAAHLKLTSIEEGYRRSFIHKIKHKHILAKNYFSQIPALASFILDDDEIDMIRKKYHSDTTLKIIESKRPCP</sequence>
<dbReference type="GO" id="GO:0030317">
    <property type="term" value="P:flagellated sperm motility"/>
    <property type="evidence" value="ECO:0007669"/>
    <property type="project" value="Ensembl"/>
</dbReference>
<feature type="compositionally biased region" description="Basic and acidic residues" evidence="1">
    <location>
        <begin position="33"/>
        <end position="59"/>
    </location>
</feature>
<dbReference type="PANTHER" id="PTHR21074:SF0">
    <property type="entry name" value="IQ AND UBIQUITIN-LIKE DOMAIN-CONTAINING PROTEIN"/>
    <property type="match status" value="1"/>
</dbReference>
<dbReference type="GeneTree" id="ENSGT00390000014326"/>
<dbReference type="InterPro" id="IPR029071">
    <property type="entry name" value="Ubiquitin-like_domsf"/>
</dbReference>
<accession>A0A2K6FA58</accession>
<evidence type="ECO:0000259" key="2">
    <source>
        <dbReference type="PROSITE" id="PS50053"/>
    </source>
</evidence>
<dbReference type="Proteomes" id="UP000233160">
    <property type="component" value="Unassembled WGS sequence"/>
</dbReference>
<organism evidence="3 4">
    <name type="scientific">Propithecus coquereli</name>
    <name type="common">Coquerel's sifaka</name>
    <name type="synonym">Propithecus verreauxi coquereli</name>
    <dbReference type="NCBI Taxonomy" id="379532"/>
    <lineage>
        <taxon>Eukaryota</taxon>
        <taxon>Metazoa</taxon>
        <taxon>Chordata</taxon>
        <taxon>Craniata</taxon>
        <taxon>Vertebrata</taxon>
        <taxon>Euteleostomi</taxon>
        <taxon>Mammalia</taxon>
        <taxon>Eutheria</taxon>
        <taxon>Euarchontoglires</taxon>
        <taxon>Primates</taxon>
        <taxon>Strepsirrhini</taxon>
        <taxon>Lemuriformes</taxon>
        <taxon>Indriidae</taxon>
        <taxon>Propithecus</taxon>
    </lineage>
</organism>
<dbReference type="GO" id="GO:0001669">
    <property type="term" value="C:acrosomal vesicle"/>
    <property type="evidence" value="ECO:0007669"/>
    <property type="project" value="Ensembl"/>
</dbReference>
<dbReference type="InterPro" id="IPR000626">
    <property type="entry name" value="Ubiquitin-like_dom"/>
</dbReference>
<dbReference type="PROSITE" id="PS50053">
    <property type="entry name" value="UBIQUITIN_2"/>
    <property type="match status" value="1"/>
</dbReference>
<feature type="domain" description="Ubiquitin-like" evidence="2">
    <location>
        <begin position="130"/>
        <end position="199"/>
    </location>
</feature>
<feature type="compositionally biased region" description="Acidic residues" evidence="1">
    <location>
        <begin position="1"/>
        <end position="23"/>
    </location>
</feature>
<dbReference type="Pfam" id="PF25805">
    <property type="entry name" value="IQUB"/>
    <property type="match status" value="1"/>
</dbReference>
<dbReference type="OMA" id="TFAQKER"/>
<reference evidence="3" key="1">
    <citation type="submission" date="2025-08" db="UniProtKB">
        <authorList>
            <consortium name="Ensembl"/>
        </authorList>
    </citation>
    <scope>IDENTIFICATION</scope>
</reference>
<evidence type="ECO:0000256" key="1">
    <source>
        <dbReference type="SAM" id="MobiDB-lite"/>
    </source>
</evidence>
<dbReference type="GO" id="GO:0007224">
    <property type="term" value="P:smoothened signaling pathway"/>
    <property type="evidence" value="ECO:0007669"/>
    <property type="project" value="Ensembl"/>
</dbReference>
<gene>
    <name evidence="3" type="primary">IQUB</name>
</gene>
<dbReference type="AlphaFoldDB" id="A0A2K6FA58"/>
<evidence type="ECO:0000313" key="4">
    <source>
        <dbReference type="Proteomes" id="UP000233160"/>
    </source>
</evidence>
<keyword evidence="4" id="KW-1185">Reference proteome</keyword>
<reference evidence="3" key="2">
    <citation type="submission" date="2025-09" db="UniProtKB">
        <authorList>
            <consortium name="Ensembl"/>
        </authorList>
    </citation>
    <scope>IDENTIFICATION</scope>
</reference>
<dbReference type="GO" id="GO:0060271">
    <property type="term" value="P:cilium assembly"/>
    <property type="evidence" value="ECO:0007669"/>
    <property type="project" value="Ensembl"/>
</dbReference>
<protein>
    <submittedName>
        <fullName evidence="3">IQ motif and ubiquitin domain containing</fullName>
    </submittedName>
</protein>
<dbReference type="InterPro" id="IPR057887">
    <property type="entry name" value="IQUB_helical"/>
</dbReference>
<dbReference type="GO" id="GO:0001534">
    <property type="term" value="C:radial spoke"/>
    <property type="evidence" value="ECO:0007669"/>
    <property type="project" value="Ensembl"/>
</dbReference>
<dbReference type="STRING" id="379532.ENSPCOP00000010869"/>
<dbReference type="SUPFAM" id="SSF54236">
    <property type="entry name" value="Ubiquitin-like"/>
    <property type="match status" value="1"/>
</dbReference>
<dbReference type="Gene3D" id="3.10.20.90">
    <property type="entry name" value="Phosphatidylinositol 3-kinase Catalytic Subunit, Chain A, domain 1"/>
    <property type="match status" value="1"/>
</dbReference>
<evidence type="ECO:0000313" key="3">
    <source>
        <dbReference type="Ensembl" id="ENSPCOP00000010869.1"/>
    </source>
</evidence>
<dbReference type="PROSITE" id="PS50096">
    <property type="entry name" value="IQ"/>
    <property type="match status" value="1"/>
</dbReference>
<dbReference type="Ensembl" id="ENSPCOT00000021451.1">
    <property type="protein sequence ID" value="ENSPCOP00000010869.1"/>
    <property type="gene ID" value="ENSPCOG00000016916.1"/>
</dbReference>
<feature type="region of interest" description="Disordered" evidence="1">
    <location>
        <begin position="1"/>
        <end position="105"/>
    </location>
</feature>